<gene>
    <name evidence="8 18" type="primary">hemA</name>
    <name evidence="18" type="ORF">H9705_10225</name>
</gene>
<evidence type="ECO:0000256" key="2">
    <source>
        <dbReference type="ARBA" id="ARBA00005916"/>
    </source>
</evidence>
<sequence length="411" mass="46801">MSIRMIGIDHSLAAVDIRAKFSFTKKSAAEAMEQFRELEGVKGCVLLSTCNRMELWASTTKECEQDLLVWLCHYKGLAPFEYDRYFVRREGKDAVEHLFALACGLKSMILAEDQILTQVREALSLSRENYCADNVLEVLFRGAVTAAKRVKTEVVFTHANSTAMDRAIAMLADTGYSLKGKTCMVIGNGEMGRLAALTLKRAGADVTVTVRQYRSGVVNIPEGCRRINYGDRMELFPSCDLVVSATSSPNYTIRRELLDGIRLEHPMILIDLAVPRDIEPSIGEMEQISLYDIDAFRLRGDEGNEAALEQAHRILEEEMADFYLWYEGRDFVPRIKHVEAEAVEDLNLRIQKILRKLPMEEQEQKRLKQQIDTAVEKVVNKMLFGMKNSMERENFLACLSSLEKLYREEEK</sequence>
<dbReference type="FunFam" id="3.30.460.30:FF:000001">
    <property type="entry name" value="Glutamyl-tRNA reductase"/>
    <property type="match status" value="1"/>
</dbReference>
<dbReference type="Proteomes" id="UP000823849">
    <property type="component" value="Unassembled WGS sequence"/>
</dbReference>
<dbReference type="Gene3D" id="3.40.50.720">
    <property type="entry name" value="NAD(P)-binding Rossmann-like Domain"/>
    <property type="match status" value="1"/>
</dbReference>
<dbReference type="PIRSF" id="PIRSF000445">
    <property type="entry name" value="4pyrrol_synth_GluRdtase"/>
    <property type="match status" value="1"/>
</dbReference>
<evidence type="ECO:0000256" key="14">
    <source>
        <dbReference type="SAM" id="Coils"/>
    </source>
</evidence>
<dbReference type="InterPro" id="IPR006151">
    <property type="entry name" value="Shikm_DH/Glu-tRNA_Rdtase"/>
</dbReference>
<evidence type="ECO:0000256" key="10">
    <source>
        <dbReference type="PIRSR" id="PIRSR000445-2"/>
    </source>
</evidence>
<feature type="binding site" evidence="8 11">
    <location>
        <begin position="187"/>
        <end position="192"/>
    </location>
    <ligand>
        <name>NADP(+)</name>
        <dbReference type="ChEBI" id="CHEBI:58349"/>
    </ligand>
</feature>
<evidence type="ECO:0000256" key="13">
    <source>
        <dbReference type="RuleBase" id="RU000584"/>
    </source>
</evidence>
<name>A0A9D2NDT3_9FIRM</name>
<dbReference type="EC" id="1.2.1.70" evidence="3 8"/>
<protein>
    <recommendedName>
        <fullName evidence="3 8">Glutamyl-tRNA reductase</fullName>
        <shortName evidence="8">GluTR</shortName>
        <ecNumber evidence="3 8">1.2.1.70</ecNumber>
    </recommendedName>
</protein>
<evidence type="ECO:0000259" key="15">
    <source>
        <dbReference type="Pfam" id="PF00745"/>
    </source>
</evidence>
<comment type="caution">
    <text evidence="18">The sequence shown here is derived from an EMBL/GenBank/DDBJ whole genome shotgun (WGS) entry which is preliminary data.</text>
</comment>
<comment type="pathway">
    <text evidence="1 8 13">Porphyrin-containing compound metabolism; protoporphyrin-IX biosynthesis; 5-aminolevulinate from L-glutamyl-tRNA(Glu): step 1/2.</text>
</comment>
<feature type="coiled-coil region" evidence="14">
    <location>
        <begin position="343"/>
        <end position="377"/>
    </location>
</feature>
<reference evidence="18" key="1">
    <citation type="journal article" date="2021" name="PeerJ">
        <title>Extensive microbial diversity within the chicken gut microbiome revealed by metagenomics and culture.</title>
        <authorList>
            <person name="Gilroy R."/>
            <person name="Ravi A."/>
            <person name="Getino M."/>
            <person name="Pursley I."/>
            <person name="Horton D.L."/>
            <person name="Alikhan N.F."/>
            <person name="Baker D."/>
            <person name="Gharbi K."/>
            <person name="Hall N."/>
            <person name="Watson M."/>
            <person name="Adriaenssens E.M."/>
            <person name="Foster-Nyarko E."/>
            <person name="Jarju S."/>
            <person name="Secka A."/>
            <person name="Antonio M."/>
            <person name="Oren A."/>
            <person name="Chaudhuri R.R."/>
            <person name="La Ragione R."/>
            <person name="Hildebrand F."/>
            <person name="Pallen M.J."/>
        </authorList>
    </citation>
    <scope>NUCLEOTIDE SEQUENCE</scope>
    <source>
        <strain evidence="18">CHK185-5351</strain>
    </source>
</reference>
<keyword evidence="4 8" id="KW-0521">NADP</keyword>
<feature type="binding site" evidence="8 10">
    <location>
        <position position="107"/>
    </location>
    <ligand>
        <name>substrate</name>
    </ligand>
</feature>
<evidence type="ECO:0000256" key="3">
    <source>
        <dbReference type="ARBA" id="ARBA00012970"/>
    </source>
</evidence>
<dbReference type="GO" id="GO:0050661">
    <property type="term" value="F:NADP binding"/>
    <property type="evidence" value="ECO:0007669"/>
    <property type="project" value="InterPro"/>
</dbReference>
<evidence type="ECO:0000259" key="17">
    <source>
        <dbReference type="Pfam" id="PF05201"/>
    </source>
</evidence>
<dbReference type="NCBIfam" id="TIGR01035">
    <property type="entry name" value="hemA"/>
    <property type="match status" value="1"/>
</dbReference>
<evidence type="ECO:0000256" key="5">
    <source>
        <dbReference type="ARBA" id="ARBA00023002"/>
    </source>
</evidence>
<feature type="binding site" evidence="8 10">
    <location>
        <position position="118"/>
    </location>
    <ligand>
        <name>substrate</name>
    </ligand>
</feature>
<dbReference type="InterPro" id="IPR015895">
    <property type="entry name" value="4pyrrol_synth_GluRdtase_N"/>
</dbReference>
<feature type="domain" description="Glutamyl-tRNA reductase N-terminal" evidence="17">
    <location>
        <begin position="6"/>
        <end position="153"/>
    </location>
</feature>
<organism evidence="18 19">
    <name type="scientific">Candidatus Fusicatenibacter intestinigallinarum</name>
    <dbReference type="NCBI Taxonomy" id="2838598"/>
    <lineage>
        <taxon>Bacteria</taxon>
        <taxon>Bacillati</taxon>
        <taxon>Bacillota</taxon>
        <taxon>Clostridia</taxon>
        <taxon>Lachnospirales</taxon>
        <taxon>Lachnospiraceae</taxon>
        <taxon>Fusicatenibacter</taxon>
    </lineage>
</organism>
<comment type="function">
    <text evidence="8">Catalyzes the NADPH-dependent reduction of glutamyl-tRNA(Glu) to glutamate 1-semialdehyde (GSA).</text>
</comment>
<feature type="domain" description="Tetrapyrrole biosynthesis glutamyl-tRNA reductase dimerisation" evidence="15">
    <location>
        <begin position="310"/>
        <end position="406"/>
    </location>
</feature>
<dbReference type="Pfam" id="PF00745">
    <property type="entry name" value="GlutR_dimer"/>
    <property type="match status" value="1"/>
</dbReference>
<feature type="active site" description="Nucleophile" evidence="8 9">
    <location>
        <position position="50"/>
    </location>
</feature>
<feature type="binding site" evidence="8 10">
    <location>
        <begin position="112"/>
        <end position="114"/>
    </location>
    <ligand>
        <name>substrate</name>
    </ligand>
</feature>
<evidence type="ECO:0000256" key="1">
    <source>
        <dbReference type="ARBA" id="ARBA00005059"/>
    </source>
</evidence>
<dbReference type="PANTHER" id="PTHR43013">
    <property type="entry name" value="GLUTAMYL-TRNA REDUCTASE"/>
    <property type="match status" value="1"/>
</dbReference>
<evidence type="ECO:0000256" key="9">
    <source>
        <dbReference type="PIRSR" id="PIRSR000445-1"/>
    </source>
</evidence>
<dbReference type="InterPro" id="IPR015896">
    <property type="entry name" value="4pyrrol_synth_GluRdtase_dimer"/>
</dbReference>
<evidence type="ECO:0000313" key="19">
    <source>
        <dbReference type="Proteomes" id="UP000823849"/>
    </source>
</evidence>
<dbReference type="GO" id="GO:0008883">
    <property type="term" value="F:glutamyl-tRNA reductase activity"/>
    <property type="evidence" value="ECO:0007669"/>
    <property type="project" value="UniProtKB-UniRule"/>
</dbReference>
<dbReference type="SUPFAM" id="SSF51735">
    <property type="entry name" value="NAD(P)-binding Rossmann-fold domains"/>
    <property type="match status" value="1"/>
</dbReference>
<dbReference type="AlphaFoldDB" id="A0A9D2NDT3"/>
<proteinExistence type="inferred from homology"/>
<comment type="subunit">
    <text evidence="8">Homodimer.</text>
</comment>
<reference evidence="18" key="2">
    <citation type="submission" date="2021-04" db="EMBL/GenBank/DDBJ databases">
        <authorList>
            <person name="Gilroy R."/>
        </authorList>
    </citation>
    <scope>NUCLEOTIDE SEQUENCE</scope>
    <source>
        <strain evidence="18">CHK185-5351</strain>
    </source>
</reference>
<dbReference type="InterPro" id="IPR036343">
    <property type="entry name" value="GluRdtase_N_sf"/>
</dbReference>
<comment type="domain">
    <text evidence="8">Possesses an unusual extended V-shaped dimeric structure with each monomer consisting of three distinct domains arranged along a curved 'spinal' alpha-helix. The N-terminal catalytic domain specifically recognizes the glutamate moiety of the substrate. The second domain is the NADPH-binding domain, and the third C-terminal domain is responsible for dimerization.</text>
</comment>
<dbReference type="InterPro" id="IPR036291">
    <property type="entry name" value="NAD(P)-bd_dom_sf"/>
</dbReference>
<dbReference type="Gene3D" id="3.30.460.30">
    <property type="entry name" value="Glutamyl-tRNA reductase, N-terminal domain"/>
    <property type="match status" value="1"/>
</dbReference>
<evidence type="ECO:0000256" key="8">
    <source>
        <dbReference type="HAMAP-Rule" id="MF_00087"/>
    </source>
</evidence>
<dbReference type="EMBL" id="DWWU01000041">
    <property type="protein sequence ID" value="HJC16171.1"/>
    <property type="molecule type" value="Genomic_DNA"/>
</dbReference>
<feature type="site" description="Important for activity" evidence="8 12">
    <location>
        <position position="97"/>
    </location>
</feature>
<evidence type="ECO:0000256" key="11">
    <source>
        <dbReference type="PIRSR" id="PIRSR000445-3"/>
    </source>
</evidence>
<evidence type="ECO:0000256" key="4">
    <source>
        <dbReference type="ARBA" id="ARBA00022857"/>
    </source>
</evidence>
<dbReference type="Pfam" id="PF05201">
    <property type="entry name" value="GlutR_N"/>
    <property type="match status" value="1"/>
</dbReference>
<evidence type="ECO:0000256" key="7">
    <source>
        <dbReference type="ARBA" id="ARBA00047464"/>
    </source>
</evidence>
<feature type="binding site" evidence="8 10">
    <location>
        <begin position="49"/>
        <end position="52"/>
    </location>
    <ligand>
        <name>substrate</name>
    </ligand>
</feature>
<dbReference type="HAMAP" id="MF_00087">
    <property type="entry name" value="Glu_tRNA_reductase"/>
    <property type="match status" value="1"/>
</dbReference>
<comment type="similarity">
    <text evidence="2 8 13">Belongs to the glutamyl-tRNA reductase family.</text>
</comment>
<dbReference type="PANTHER" id="PTHR43013:SF1">
    <property type="entry name" value="GLUTAMYL-TRNA REDUCTASE"/>
    <property type="match status" value="1"/>
</dbReference>
<evidence type="ECO:0000259" key="16">
    <source>
        <dbReference type="Pfam" id="PF01488"/>
    </source>
</evidence>
<accession>A0A9D2NDT3</accession>
<evidence type="ECO:0000313" key="18">
    <source>
        <dbReference type="EMBL" id="HJC16171.1"/>
    </source>
</evidence>
<dbReference type="SUPFAM" id="SSF69742">
    <property type="entry name" value="Glutamyl tRNA-reductase catalytic, N-terminal domain"/>
    <property type="match status" value="1"/>
</dbReference>
<dbReference type="Pfam" id="PF01488">
    <property type="entry name" value="Shikimate_DH"/>
    <property type="match status" value="1"/>
</dbReference>
<dbReference type="InterPro" id="IPR000343">
    <property type="entry name" value="4pyrrol_synth_GluRdtase"/>
</dbReference>
<keyword evidence="6 8" id="KW-0627">Porphyrin biosynthesis</keyword>
<keyword evidence="14" id="KW-0175">Coiled coil</keyword>
<keyword evidence="5 8" id="KW-0560">Oxidoreductase</keyword>
<dbReference type="GO" id="GO:0019353">
    <property type="term" value="P:protoporphyrinogen IX biosynthetic process from glutamate"/>
    <property type="evidence" value="ECO:0007669"/>
    <property type="project" value="TreeGrafter"/>
</dbReference>
<comment type="miscellaneous">
    <text evidence="8">During catalysis, the active site Cys acts as a nucleophile attacking the alpha-carbonyl group of tRNA-bound glutamate with the formation of a thioester intermediate between enzyme and glutamate, and the concomitant release of tRNA(Glu). The thioester intermediate is finally reduced by direct hydride transfer from NADPH, to form the product GSA.</text>
</comment>
<evidence type="ECO:0000256" key="6">
    <source>
        <dbReference type="ARBA" id="ARBA00023244"/>
    </source>
</evidence>
<dbReference type="SUPFAM" id="SSF69075">
    <property type="entry name" value="Glutamyl tRNA-reductase dimerization domain"/>
    <property type="match status" value="1"/>
</dbReference>
<feature type="domain" description="Quinate/shikimate 5-dehydrogenase/glutamyl-tRNA reductase" evidence="16">
    <location>
        <begin position="177"/>
        <end position="296"/>
    </location>
</feature>
<dbReference type="InterPro" id="IPR036453">
    <property type="entry name" value="GluRdtase_dimer_dom_sf"/>
</dbReference>
<evidence type="ECO:0000256" key="12">
    <source>
        <dbReference type="PIRSR" id="PIRSR000445-4"/>
    </source>
</evidence>
<comment type="catalytic activity">
    <reaction evidence="7 8 13">
        <text>(S)-4-amino-5-oxopentanoate + tRNA(Glu) + NADP(+) = L-glutamyl-tRNA(Glu) + NADPH + H(+)</text>
        <dbReference type="Rhea" id="RHEA:12344"/>
        <dbReference type="Rhea" id="RHEA-COMP:9663"/>
        <dbReference type="Rhea" id="RHEA-COMP:9680"/>
        <dbReference type="ChEBI" id="CHEBI:15378"/>
        <dbReference type="ChEBI" id="CHEBI:57501"/>
        <dbReference type="ChEBI" id="CHEBI:57783"/>
        <dbReference type="ChEBI" id="CHEBI:58349"/>
        <dbReference type="ChEBI" id="CHEBI:78442"/>
        <dbReference type="ChEBI" id="CHEBI:78520"/>
        <dbReference type="EC" id="1.2.1.70"/>
    </reaction>
</comment>